<dbReference type="CDD" id="cd02869">
    <property type="entry name" value="PseudoU_synth_RluA_like"/>
    <property type="match status" value="1"/>
</dbReference>
<protein>
    <submittedName>
        <fullName evidence="5">Pseudouridine synthase, RluA family</fullName>
    </submittedName>
</protein>
<evidence type="ECO:0000256" key="2">
    <source>
        <dbReference type="ARBA" id="ARBA00023235"/>
    </source>
</evidence>
<gene>
    <name evidence="5" type="ORF">UR34_C0001G0014</name>
</gene>
<dbReference type="PANTHER" id="PTHR21600">
    <property type="entry name" value="MITOCHONDRIAL RNA PSEUDOURIDINE SYNTHASE"/>
    <property type="match status" value="1"/>
</dbReference>
<dbReference type="AlphaFoldDB" id="A0A0F9ZKG1"/>
<keyword evidence="2" id="KW-0413">Isomerase</keyword>
<evidence type="ECO:0000256" key="3">
    <source>
        <dbReference type="PROSITE-ProRule" id="PRU00182"/>
    </source>
</evidence>
<dbReference type="Pfam" id="PF00849">
    <property type="entry name" value="PseudoU_synth_2"/>
    <property type="match status" value="1"/>
</dbReference>
<dbReference type="GO" id="GO:0140098">
    <property type="term" value="F:catalytic activity, acting on RNA"/>
    <property type="evidence" value="ECO:0007669"/>
    <property type="project" value="UniProtKB-ARBA"/>
</dbReference>
<sequence>MESVIEDKYIGQRLDSVVHSILEEMGNISLTRSLVQNYIEKGCSVNGNICKKAYRFKERDVIYIDEKYWLDINNKLDLSKEILPQKGDLDIRYEDEELIVLYKQKNLVVHPGVGNSDRTLANFIRYYLESKNEYDGLLDKGGIVHRLDKGVSGLMVVAKNKHTQEYLRGLFKKHEVIKIYHAYLEESNEYKNIDQDLDIEKYLERMNIDIEPWKKWEKVEGYIGRSSRDRYKMEFKRYEFDGSKYALSYVLYSNNQALIKIETGRMHQIRATLKYLGLHIKGDSLYAEGRVNSNSIMLEEVLLSFVKENGNRLTFKV</sequence>
<dbReference type="PANTHER" id="PTHR21600:SF44">
    <property type="entry name" value="RIBOSOMAL LARGE SUBUNIT PSEUDOURIDINE SYNTHASE D"/>
    <property type="match status" value="1"/>
</dbReference>
<name>A0A0F9ZKG1_9BACT</name>
<dbReference type="SUPFAM" id="SSF55120">
    <property type="entry name" value="Pseudouridine synthase"/>
    <property type="match status" value="1"/>
</dbReference>
<comment type="caution">
    <text evidence="5">The sequence shown here is derived from an EMBL/GenBank/DDBJ whole genome shotgun (WGS) entry which is preliminary data.</text>
</comment>
<evidence type="ECO:0000256" key="1">
    <source>
        <dbReference type="ARBA" id="ARBA00010876"/>
    </source>
</evidence>
<proteinExistence type="inferred from homology"/>
<evidence type="ECO:0000259" key="4">
    <source>
        <dbReference type="Pfam" id="PF00849"/>
    </source>
</evidence>
<dbReference type="Proteomes" id="UP000034302">
    <property type="component" value="Unassembled WGS sequence"/>
</dbReference>
<dbReference type="Gene3D" id="3.10.290.10">
    <property type="entry name" value="RNA-binding S4 domain"/>
    <property type="match status" value="1"/>
</dbReference>
<dbReference type="EMBL" id="LBOV01000001">
    <property type="protein sequence ID" value="KKP44668.1"/>
    <property type="molecule type" value="Genomic_DNA"/>
</dbReference>
<feature type="domain" description="Pseudouridine synthase RsuA/RluA-like" evidence="4">
    <location>
        <begin position="98"/>
        <end position="273"/>
    </location>
</feature>
<dbReference type="GO" id="GO:0000455">
    <property type="term" value="P:enzyme-directed rRNA pseudouridine synthesis"/>
    <property type="evidence" value="ECO:0007669"/>
    <property type="project" value="TreeGrafter"/>
</dbReference>
<dbReference type="GO" id="GO:0009982">
    <property type="term" value="F:pseudouridine synthase activity"/>
    <property type="evidence" value="ECO:0007669"/>
    <property type="project" value="InterPro"/>
</dbReference>
<evidence type="ECO:0000313" key="6">
    <source>
        <dbReference type="Proteomes" id="UP000034302"/>
    </source>
</evidence>
<comment type="similarity">
    <text evidence="1">Belongs to the pseudouridine synthase RluA family.</text>
</comment>
<dbReference type="PROSITE" id="PS01129">
    <property type="entry name" value="PSI_RLU"/>
    <property type="match status" value="1"/>
</dbReference>
<dbReference type="InterPro" id="IPR050188">
    <property type="entry name" value="RluA_PseudoU_synthase"/>
</dbReference>
<dbReference type="InterPro" id="IPR036986">
    <property type="entry name" value="S4_RNA-bd_sf"/>
</dbReference>
<dbReference type="InterPro" id="IPR006224">
    <property type="entry name" value="PsdUridine_synth_RluA-like_CS"/>
</dbReference>
<keyword evidence="3" id="KW-0694">RNA-binding</keyword>
<organism evidence="5 6">
    <name type="scientific">candidate division WS6 bacterium GW2011_GWC1_33_20</name>
    <dbReference type="NCBI Taxonomy" id="1619089"/>
    <lineage>
        <taxon>Bacteria</taxon>
        <taxon>Candidatus Dojkabacteria</taxon>
    </lineage>
</organism>
<dbReference type="GO" id="GO:0003723">
    <property type="term" value="F:RNA binding"/>
    <property type="evidence" value="ECO:0007669"/>
    <property type="project" value="UniProtKB-KW"/>
</dbReference>
<accession>A0A0F9ZKG1</accession>
<dbReference type="PATRIC" id="fig|1619089.3.peg.14"/>
<dbReference type="InterPro" id="IPR020103">
    <property type="entry name" value="PsdUridine_synth_cat_dom_sf"/>
</dbReference>
<reference evidence="5 6" key="1">
    <citation type="journal article" date="2015" name="Nature">
        <title>rRNA introns, odd ribosomes, and small enigmatic genomes across a large radiation of phyla.</title>
        <authorList>
            <person name="Brown C.T."/>
            <person name="Hug L.A."/>
            <person name="Thomas B.C."/>
            <person name="Sharon I."/>
            <person name="Castelle C.J."/>
            <person name="Singh A."/>
            <person name="Wilkins M.J."/>
            <person name="Williams K.H."/>
            <person name="Banfield J.F."/>
        </authorList>
    </citation>
    <scope>NUCLEOTIDE SEQUENCE [LARGE SCALE GENOMIC DNA]</scope>
</reference>
<dbReference type="PROSITE" id="PS50889">
    <property type="entry name" value="S4"/>
    <property type="match status" value="1"/>
</dbReference>
<dbReference type="Gene3D" id="3.30.2350.10">
    <property type="entry name" value="Pseudouridine synthase"/>
    <property type="match status" value="1"/>
</dbReference>
<dbReference type="InterPro" id="IPR006145">
    <property type="entry name" value="PsdUridine_synth_RsuA/RluA"/>
</dbReference>
<evidence type="ECO:0000313" key="5">
    <source>
        <dbReference type="EMBL" id="KKP44668.1"/>
    </source>
</evidence>